<dbReference type="GO" id="GO:0030313">
    <property type="term" value="C:cell envelope"/>
    <property type="evidence" value="ECO:0007669"/>
    <property type="project" value="UniProtKB-SubCell"/>
</dbReference>
<comment type="subcellular location">
    <subcellularLocation>
        <location evidence="1">Cell envelope</location>
    </subcellularLocation>
</comment>
<dbReference type="GO" id="GO:0006825">
    <property type="term" value="P:copper ion transport"/>
    <property type="evidence" value="ECO:0007669"/>
    <property type="project" value="InterPro"/>
</dbReference>
<dbReference type="GO" id="GO:0005886">
    <property type="term" value="C:plasma membrane"/>
    <property type="evidence" value="ECO:0007669"/>
    <property type="project" value="TreeGrafter"/>
</dbReference>
<dbReference type="PANTHER" id="PTHR34820">
    <property type="entry name" value="INNER MEMBRANE PROTEIN YEBZ"/>
    <property type="match status" value="1"/>
</dbReference>
<keyword evidence="6" id="KW-1133">Transmembrane helix</keyword>
<gene>
    <name evidence="8" type="ORF">AWU67_15410</name>
</gene>
<evidence type="ECO:0000256" key="2">
    <source>
        <dbReference type="ARBA" id="ARBA00022723"/>
    </source>
</evidence>
<dbReference type="InterPro" id="IPR032694">
    <property type="entry name" value="CopC/D"/>
</dbReference>
<proteinExistence type="predicted"/>
<evidence type="ECO:0000256" key="6">
    <source>
        <dbReference type="SAM" id="Phobius"/>
    </source>
</evidence>
<evidence type="ECO:0000256" key="1">
    <source>
        <dbReference type="ARBA" id="ARBA00004196"/>
    </source>
</evidence>
<keyword evidence="3" id="KW-0732">Signal</keyword>
<dbReference type="Gene3D" id="2.60.40.1220">
    <property type="match status" value="1"/>
</dbReference>
<dbReference type="GO" id="GO:0042597">
    <property type="term" value="C:periplasmic space"/>
    <property type="evidence" value="ECO:0007669"/>
    <property type="project" value="InterPro"/>
</dbReference>
<dbReference type="GO" id="GO:0005507">
    <property type="term" value="F:copper ion binding"/>
    <property type="evidence" value="ECO:0007669"/>
    <property type="project" value="InterPro"/>
</dbReference>
<evidence type="ECO:0000313" key="8">
    <source>
        <dbReference type="EMBL" id="AMB60592.1"/>
    </source>
</evidence>
<reference evidence="9" key="2">
    <citation type="submission" date="2016-01" db="EMBL/GenBank/DDBJ databases">
        <title>First complete genome sequence of a species in the genus Microterricola, an extremophilic cold active enzyme producing strain ERGS5:02 isolated from Sikkim Himalaya.</title>
        <authorList>
            <person name="Kumar R."/>
            <person name="Singh D."/>
            <person name="Swarnkar M.K."/>
        </authorList>
    </citation>
    <scope>NUCLEOTIDE SEQUENCE [LARGE SCALE GENOMIC DNA]</scope>
    <source>
        <strain evidence="9">ERGS5:02</strain>
    </source>
</reference>
<evidence type="ECO:0000256" key="5">
    <source>
        <dbReference type="SAM" id="MobiDB-lite"/>
    </source>
</evidence>
<keyword evidence="6" id="KW-0812">Transmembrane</keyword>
<evidence type="ECO:0000259" key="7">
    <source>
        <dbReference type="Pfam" id="PF04234"/>
    </source>
</evidence>
<feature type="domain" description="CopC" evidence="7">
    <location>
        <begin position="12"/>
        <end position="105"/>
    </location>
</feature>
<dbReference type="InterPro" id="IPR007348">
    <property type="entry name" value="CopC_dom"/>
</dbReference>
<reference evidence="8 9" key="1">
    <citation type="journal article" date="2016" name="J. Biotechnol.">
        <title>First complete genome sequence of a species in the genus Microterricola, an extremophilic cold active enzyme producing bacterial strain ERGS5:02 isolated from Sikkim Himalaya.</title>
        <authorList>
            <person name="Himanshu"/>
            <person name="Swarnkar M.K."/>
            <person name="Singh D."/>
            <person name="Kumar R."/>
        </authorList>
    </citation>
    <scope>NUCLEOTIDE SEQUENCE [LARGE SCALE GENOMIC DNA]</scope>
    <source>
        <strain evidence="8 9">ERGS5:02</strain>
    </source>
</reference>
<feature type="transmembrane region" description="Helical" evidence="6">
    <location>
        <begin position="156"/>
        <end position="176"/>
    </location>
</feature>
<dbReference type="Pfam" id="PF04234">
    <property type="entry name" value="CopC"/>
    <property type="match status" value="1"/>
</dbReference>
<dbReference type="AlphaFoldDB" id="A0A0Y0PD79"/>
<dbReference type="Proteomes" id="UP000058305">
    <property type="component" value="Chromosome"/>
</dbReference>
<dbReference type="PANTHER" id="PTHR34820:SF4">
    <property type="entry name" value="INNER MEMBRANE PROTEIN YEBZ"/>
    <property type="match status" value="1"/>
</dbReference>
<evidence type="ECO:0000256" key="3">
    <source>
        <dbReference type="ARBA" id="ARBA00022729"/>
    </source>
</evidence>
<dbReference type="GO" id="GO:0046688">
    <property type="term" value="P:response to copper ion"/>
    <property type="evidence" value="ECO:0007669"/>
    <property type="project" value="InterPro"/>
</dbReference>
<organism evidence="8 9">
    <name type="scientific">Microterricola viridarii</name>
    <dbReference type="NCBI Taxonomy" id="412690"/>
    <lineage>
        <taxon>Bacteria</taxon>
        <taxon>Bacillati</taxon>
        <taxon>Actinomycetota</taxon>
        <taxon>Actinomycetes</taxon>
        <taxon>Micrococcales</taxon>
        <taxon>Microbacteriaceae</taxon>
        <taxon>Microterricola</taxon>
    </lineage>
</organism>
<dbReference type="KEGG" id="mvd:AWU67_15410"/>
<sequence length="182" mass="18416">MLFAGVSPAYAHDQLLSSSPGTDERLTTAPTEVTVEFTDEIMDLGTVLLLSDAAGTTWELDEPALDGARVVASVAATLPDGGYTLAWRVVSADGHPISGVIPFTVGDTAAASPADDTADDPASDAAGDGANVATPDAQDAEVAGAQSGMPPLLRTLLLGAGGAALALALAWAFTVWRRRARG</sequence>
<protein>
    <recommendedName>
        <fullName evidence="7">CopC domain-containing protein</fullName>
    </recommendedName>
</protein>
<keyword evidence="6" id="KW-0472">Membrane</keyword>
<dbReference type="InterPro" id="IPR014756">
    <property type="entry name" value="Ig_E-set"/>
</dbReference>
<keyword evidence="9" id="KW-1185">Reference proteome</keyword>
<evidence type="ECO:0000256" key="4">
    <source>
        <dbReference type="ARBA" id="ARBA00023008"/>
    </source>
</evidence>
<dbReference type="InterPro" id="IPR014755">
    <property type="entry name" value="Cu-Rt/internalin_Ig-like"/>
</dbReference>
<dbReference type="EMBL" id="CP014145">
    <property type="protein sequence ID" value="AMB60592.1"/>
    <property type="molecule type" value="Genomic_DNA"/>
</dbReference>
<keyword evidence="2" id="KW-0479">Metal-binding</keyword>
<name>A0A0Y0PD79_9MICO</name>
<dbReference type="SUPFAM" id="SSF81296">
    <property type="entry name" value="E set domains"/>
    <property type="match status" value="1"/>
</dbReference>
<evidence type="ECO:0000313" key="9">
    <source>
        <dbReference type="Proteomes" id="UP000058305"/>
    </source>
</evidence>
<keyword evidence="4" id="KW-0186">Copper</keyword>
<accession>A0A0Y0PD79</accession>
<feature type="region of interest" description="Disordered" evidence="5">
    <location>
        <begin position="110"/>
        <end position="133"/>
    </location>
</feature>